<dbReference type="Proteomes" id="UP000217944">
    <property type="component" value="Unassembled WGS sequence"/>
</dbReference>
<comment type="caution">
    <text evidence="2">The sequence shown here is derived from an EMBL/GenBank/DDBJ whole genome shotgun (WGS) entry which is preliminary data.</text>
</comment>
<name>A0A292YGU7_9BACT</name>
<dbReference type="GO" id="GO:0008932">
    <property type="term" value="F:lytic endotransglycosylase activity"/>
    <property type="evidence" value="ECO:0007669"/>
    <property type="project" value="TreeGrafter"/>
</dbReference>
<sequence length="444" mass="52355">MKKLIFILISVILYADIFTNKNVQILQSLGIEENFINNKKLNYLYKIYLKNKKRYFLNVLENGYDFLPLIREEIIKSKIPKELISVALAESYLKLNAKSDKKAIGLWQIMPLTAKRFGLKINEYVDERKDPVKATKAAIEYLKNLYDFFGKWYLAVMAYNAGEARIVEAVVRAKVDKLCKKLGKNCKKNKEIKEYRKIIRNYQRHGRYAYGPLHRLYLKLKPVPLTLSELFTFQKGLKRQYLPKETRKYILKILALSFLFNNDEFIKYSNSYLLNSGVTPSWVKVEVPAGTSLIYVSKLLGVSLKELRRHNYHLNYIFTPPYKYYIYIPYSKLAYFKLNFHPKKYFFVYRVKKGDTLLKIAKRFDTKVKLIKDFNKIGRFLHIGERLVIPLNSVFITYKVKKGDSLNKIAKKYGIDYAKIKKVNNLKTNIIRVGQILKIPQEFK</sequence>
<evidence type="ECO:0000259" key="1">
    <source>
        <dbReference type="PROSITE" id="PS51782"/>
    </source>
</evidence>
<dbReference type="InterPro" id="IPR036779">
    <property type="entry name" value="LysM_dom_sf"/>
</dbReference>
<evidence type="ECO:0000313" key="2">
    <source>
        <dbReference type="EMBL" id="GAX88034.1"/>
    </source>
</evidence>
<dbReference type="CDD" id="cd16894">
    <property type="entry name" value="MltD-like"/>
    <property type="match status" value="1"/>
</dbReference>
<dbReference type="SUPFAM" id="SSF53955">
    <property type="entry name" value="Lysozyme-like"/>
    <property type="match status" value="1"/>
</dbReference>
<dbReference type="AlphaFoldDB" id="A0A292YGU7"/>
<dbReference type="PANTHER" id="PTHR33734">
    <property type="entry name" value="LYSM DOMAIN-CONTAINING GPI-ANCHORED PROTEIN 2"/>
    <property type="match status" value="1"/>
</dbReference>
<dbReference type="Pfam" id="PF01476">
    <property type="entry name" value="LysM"/>
    <property type="match status" value="2"/>
</dbReference>
<dbReference type="SUPFAM" id="SSF54106">
    <property type="entry name" value="LysM domain"/>
    <property type="match status" value="2"/>
</dbReference>
<proteinExistence type="predicted"/>
<dbReference type="EMBL" id="BDME01000002">
    <property type="protein sequence ID" value="GAX88034.1"/>
    <property type="molecule type" value="Genomic_DNA"/>
</dbReference>
<keyword evidence="3" id="KW-1185">Reference proteome</keyword>
<dbReference type="InterPro" id="IPR008258">
    <property type="entry name" value="Transglycosylase_SLT_dom_1"/>
</dbReference>
<dbReference type="InterPro" id="IPR018392">
    <property type="entry name" value="LysM"/>
</dbReference>
<dbReference type="PANTHER" id="PTHR33734:SF22">
    <property type="entry name" value="MEMBRANE-BOUND LYTIC MUREIN TRANSGLYCOSYLASE D"/>
    <property type="match status" value="1"/>
</dbReference>
<dbReference type="PROSITE" id="PS51782">
    <property type="entry name" value="LYSM"/>
    <property type="match status" value="1"/>
</dbReference>
<protein>
    <submittedName>
        <fullName evidence="2">Membrane-bound lytic murein transglycosylase D</fullName>
    </submittedName>
</protein>
<evidence type="ECO:0000313" key="3">
    <source>
        <dbReference type="Proteomes" id="UP000217944"/>
    </source>
</evidence>
<reference evidence="2 3" key="1">
    <citation type="journal article" date="2017" name="Syst. Appl. Microbiol.">
        <title>Lebetimonas natsushimae sp. nov., a novel strictly anaerobic, moderately thermophilic chemoautotroph isolated from a deep-sea hydrothermal vent polychaete nest in the Mid-Okinawa Trough.</title>
        <authorList>
            <person name="Nagata R."/>
            <person name="Takaki Y."/>
            <person name="Tame A."/>
            <person name="Nunoura T."/>
            <person name="Muto H."/>
            <person name="Mino S."/>
            <person name="Sawayama S."/>
            <person name="Takai K."/>
            <person name="Nakagawa S."/>
        </authorList>
    </citation>
    <scope>NUCLEOTIDE SEQUENCE [LARGE SCALE GENOMIC DNA]</scope>
    <source>
        <strain evidence="2 3">HS1857</strain>
    </source>
</reference>
<dbReference type="CDD" id="cd00118">
    <property type="entry name" value="LysM"/>
    <property type="match status" value="2"/>
</dbReference>
<dbReference type="SMART" id="SM00257">
    <property type="entry name" value="LysM"/>
    <property type="match status" value="2"/>
</dbReference>
<dbReference type="RefSeq" id="WP_096259682.1">
    <property type="nucleotide sequence ID" value="NZ_BDME01000002.1"/>
</dbReference>
<feature type="domain" description="LysM" evidence="1">
    <location>
        <begin position="396"/>
        <end position="439"/>
    </location>
</feature>
<dbReference type="Pfam" id="PF01464">
    <property type="entry name" value="SLT"/>
    <property type="match status" value="1"/>
</dbReference>
<organism evidence="2 3">
    <name type="scientific">Lebetimonas natsushimae</name>
    <dbReference type="NCBI Taxonomy" id="1936991"/>
    <lineage>
        <taxon>Bacteria</taxon>
        <taxon>Pseudomonadati</taxon>
        <taxon>Campylobacterota</taxon>
        <taxon>Epsilonproteobacteria</taxon>
        <taxon>Nautiliales</taxon>
        <taxon>Nautiliaceae</taxon>
        <taxon>Lebetimonas</taxon>
    </lineage>
</organism>
<accession>A0A292YGU7</accession>
<dbReference type="OrthoDB" id="9815002at2"/>
<dbReference type="Gene3D" id="3.10.350.10">
    <property type="entry name" value="LysM domain"/>
    <property type="match status" value="2"/>
</dbReference>
<dbReference type="InterPro" id="IPR023346">
    <property type="entry name" value="Lysozyme-like_dom_sf"/>
</dbReference>
<gene>
    <name evidence="2" type="ORF">LNAT_P1332</name>
</gene>
<dbReference type="Gene3D" id="1.10.530.10">
    <property type="match status" value="1"/>
</dbReference>